<protein>
    <recommendedName>
        <fullName evidence="3">Metanogen output domain-containing protein</fullName>
    </recommendedName>
</protein>
<dbReference type="InterPro" id="IPR024096">
    <property type="entry name" value="NO_sig/Golgi_transp_ligand-bd"/>
</dbReference>
<evidence type="ECO:0000313" key="1">
    <source>
        <dbReference type="EMBL" id="ALU12667.1"/>
    </source>
</evidence>
<keyword evidence="2" id="KW-1185">Reference proteome</keyword>
<dbReference type="EMBL" id="CP006867">
    <property type="protein sequence ID" value="ALU12667.1"/>
    <property type="molecule type" value="Genomic_DNA"/>
</dbReference>
<sequence>MVFFRHVLSRGLEEELDRADERIEEFVAVHLLDELSKLTDEGPSKYILYKVIKDNSKKLFLENAKGYTLEETLSQIFGKIGNTKIRKEGNQIVIEMDNCPLANLRNLNPQRCMVPIAMLAGLVEAETGKKVKAISPAGKFGLASAEVNVEVTKCGSQNGSCEIRISGI</sequence>
<organism evidence="1 2">
    <name type="scientific">Ignicoccus islandicus DSM 13165</name>
    <dbReference type="NCBI Taxonomy" id="940295"/>
    <lineage>
        <taxon>Archaea</taxon>
        <taxon>Thermoproteota</taxon>
        <taxon>Thermoprotei</taxon>
        <taxon>Desulfurococcales</taxon>
        <taxon>Desulfurococcaceae</taxon>
        <taxon>Ignicoccus</taxon>
    </lineage>
</organism>
<evidence type="ECO:0000313" key="2">
    <source>
        <dbReference type="Proteomes" id="UP000060778"/>
    </source>
</evidence>
<proteinExistence type="predicted"/>
<gene>
    <name evidence="1" type="ORF">EYM_06240</name>
</gene>
<dbReference type="Proteomes" id="UP000060778">
    <property type="component" value="Chromosome"/>
</dbReference>
<reference evidence="1 2" key="1">
    <citation type="submission" date="2013-11" db="EMBL/GenBank/DDBJ databases">
        <title>Comparative genomics of Ignicoccus.</title>
        <authorList>
            <person name="Podar M."/>
        </authorList>
    </citation>
    <scope>NUCLEOTIDE SEQUENCE [LARGE SCALE GENOMIC DNA]</scope>
    <source>
        <strain evidence="1 2">DSM 13165</strain>
    </source>
</reference>
<dbReference type="KEGG" id="iis:EYM_06240"/>
<dbReference type="SUPFAM" id="SSF111126">
    <property type="entry name" value="Ligand-binding domain in the NO signalling and Golgi transport"/>
    <property type="match status" value="1"/>
</dbReference>
<accession>A0A0U3E425</accession>
<name>A0A0U3E425_9CREN</name>
<dbReference type="STRING" id="940295.EYM_06240"/>
<evidence type="ECO:0008006" key="3">
    <source>
        <dbReference type="Google" id="ProtNLM"/>
    </source>
</evidence>
<dbReference type="AlphaFoldDB" id="A0A0U3E425"/>